<dbReference type="OrthoDB" id="1295088at2759"/>
<feature type="domain" description="KIB1-4 beta-propeller" evidence="2">
    <location>
        <begin position="425"/>
        <end position="647"/>
    </location>
</feature>
<evidence type="ECO:0000256" key="1">
    <source>
        <dbReference type="SAM" id="MobiDB-lite"/>
    </source>
</evidence>
<dbReference type="EMBL" id="JACXVP010000051">
    <property type="protein sequence ID" value="KAG5568757.1"/>
    <property type="molecule type" value="Genomic_DNA"/>
</dbReference>
<evidence type="ECO:0000259" key="2">
    <source>
        <dbReference type="Pfam" id="PF03478"/>
    </source>
</evidence>
<dbReference type="PANTHER" id="PTHR33127">
    <property type="entry name" value="TRANSMEMBRANE PROTEIN"/>
    <property type="match status" value="1"/>
</dbReference>
<gene>
    <name evidence="3" type="ORF">H5410_064229</name>
</gene>
<evidence type="ECO:0000313" key="3">
    <source>
        <dbReference type="EMBL" id="KAG5568757.1"/>
    </source>
</evidence>
<evidence type="ECO:0000313" key="4">
    <source>
        <dbReference type="Proteomes" id="UP000824120"/>
    </source>
</evidence>
<feature type="domain" description="KIB1-4 beta-propeller" evidence="2">
    <location>
        <begin position="37"/>
        <end position="266"/>
    </location>
</feature>
<dbReference type="AlphaFoldDB" id="A0A9J5VZX3"/>
<dbReference type="InterPro" id="IPR005174">
    <property type="entry name" value="KIB1-4_b-propeller"/>
</dbReference>
<keyword evidence="4" id="KW-1185">Reference proteome</keyword>
<proteinExistence type="predicted"/>
<reference evidence="3" key="1">
    <citation type="submission" date="2020-09" db="EMBL/GenBank/DDBJ databases">
        <title>De no assembly of potato wild relative species, Solanum commersonii.</title>
        <authorList>
            <person name="Cho K."/>
        </authorList>
    </citation>
    <scope>NUCLEOTIDE SEQUENCE</scope>
    <source>
        <strain evidence="3">LZ3.2</strain>
        <tissue evidence="3">Leaf</tissue>
    </source>
</reference>
<sequence length="694" mass="79883">METNFYSSVRAQEKAEEKDKKYLSSITSKEQIDVNEKGIYCLARWDDWGFFIDICECFIYNIKCHTKIMLPYYYHCDDWITEVLKCVVSPSTHEYFPYDDQYLCNVSLFFHQEPYCLITGPPYYKKWIKVKLYDDNRLIDAVTFCNGDKICTLFQEGKLGIIQMIPEITKTTCLSPVTTFRAPIDATAMHRSIHLVSWQDQLFLVQQKIGSPSIFEVWEVDFETNQFNRVFNLDGFIIFLSGQFSAATCSSLPQENNKVYFTQCNDHRTLYAFHIGEQSLSTTKQFRVNRPPNSVPPLFARSGRAKIQHNTSTSTRGDKLKKHPSGITSKPAPVDSSICIHLSQDLQREISRHLISQEAYMNFRLVCKLWRSVAPPLRWKVVVDDHAAASYDQDSMWLLSLNQKDGLCSFYNPFRNFNCYMSNTDLVGCEIRYAKYGWLLVSKGKSLFLLEPSPSGKQIIHLPQKTDDYFCDIMSFSTSPTSSSAWLIFGIASLNLFQVRISYLRQGDDKWTTITRDSEVPFILSSSSPVYFGEEFCVIGQHGDVGVFGILKDGTPYWVIHQLSQLYSPPISGDCRLFLVQRQDQNVLHSVVVTPQHDVHVYELDFGSNIIVKLVKEVKNWLLFTSEASSIAICGMNVNVDNAVFFPTFNTCNDYTYYSLEDVAFKVLKDNCTDKTQQKELLNRDWIRCELTVN</sequence>
<name>A0A9J5VZX3_SOLCO</name>
<accession>A0A9J5VZX3</accession>
<protein>
    <recommendedName>
        <fullName evidence="2">KIB1-4 beta-propeller domain-containing protein</fullName>
    </recommendedName>
</protein>
<dbReference type="Pfam" id="PF03478">
    <property type="entry name" value="Beta-prop_KIB1-4"/>
    <property type="match status" value="2"/>
</dbReference>
<dbReference type="Proteomes" id="UP000824120">
    <property type="component" value="Unassembled WGS sequence"/>
</dbReference>
<organism evidence="3 4">
    <name type="scientific">Solanum commersonii</name>
    <name type="common">Commerson's wild potato</name>
    <name type="synonym">Commerson's nightshade</name>
    <dbReference type="NCBI Taxonomy" id="4109"/>
    <lineage>
        <taxon>Eukaryota</taxon>
        <taxon>Viridiplantae</taxon>
        <taxon>Streptophyta</taxon>
        <taxon>Embryophyta</taxon>
        <taxon>Tracheophyta</taxon>
        <taxon>Spermatophyta</taxon>
        <taxon>Magnoliopsida</taxon>
        <taxon>eudicotyledons</taxon>
        <taxon>Gunneridae</taxon>
        <taxon>Pentapetalae</taxon>
        <taxon>asterids</taxon>
        <taxon>lamiids</taxon>
        <taxon>Solanales</taxon>
        <taxon>Solanaceae</taxon>
        <taxon>Solanoideae</taxon>
        <taxon>Solaneae</taxon>
        <taxon>Solanum</taxon>
    </lineage>
</organism>
<comment type="caution">
    <text evidence="3">The sequence shown here is derived from an EMBL/GenBank/DDBJ whole genome shotgun (WGS) entry which is preliminary data.</text>
</comment>
<dbReference type="PANTHER" id="PTHR33127:SF83">
    <property type="entry name" value="F-BOX DOMAIN-CONTAINING PROTEIN"/>
    <property type="match status" value="1"/>
</dbReference>
<feature type="region of interest" description="Disordered" evidence="1">
    <location>
        <begin position="307"/>
        <end position="332"/>
    </location>
</feature>